<dbReference type="SUPFAM" id="SSF46689">
    <property type="entry name" value="Homeodomain-like"/>
    <property type="match status" value="1"/>
</dbReference>
<dbReference type="PRINTS" id="PR00455">
    <property type="entry name" value="HTHTETR"/>
</dbReference>
<dbReference type="Pfam" id="PF00440">
    <property type="entry name" value="TetR_N"/>
    <property type="match status" value="1"/>
</dbReference>
<evidence type="ECO:0000313" key="6">
    <source>
        <dbReference type="EMBL" id="REE98425.1"/>
    </source>
</evidence>
<evidence type="ECO:0000256" key="3">
    <source>
        <dbReference type="ARBA" id="ARBA00023163"/>
    </source>
</evidence>
<dbReference type="PANTHER" id="PTHR30055:SF234">
    <property type="entry name" value="HTH-TYPE TRANSCRIPTIONAL REGULATOR BETI"/>
    <property type="match status" value="1"/>
</dbReference>
<evidence type="ECO:0000313" key="7">
    <source>
        <dbReference type="Proteomes" id="UP000256661"/>
    </source>
</evidence>
<dbReference type="Proteomes" id="UP000256661">
    <property type="component" value="Unassembled WGS sequence"/>
</dbReference>
<reference evidence="6 7" key="1">
    <citation type="submission" date="2018-08" db="EMBL/GenBank/DDBJ databases">
        <title>Sequencing the genomes of 1000 actinobacteria strains.</title>
        <authorList>
            <person name="Klenk H.-P."/>
        </authorList>
    </citation>
    <scope>NUCLEOTIDE SEQUENCE [LARGE SCALE GENOMIC DNA]</scope>
    <source>
        <strain evidence="6 7">DSM 43927</strain>
    </source>
</reference>
<dbReference type="InterPro" id="IPR009057">
    <property type="entry name" value="Homeodomain-like_sf"/>
</dbReference>
<name>A0A3D9SZK7_9ACTN</name>
<dbReference type="PANTHER" id="PTHR30055">
    <property type="entry name" value="HTH-TYPE TRANSCRIPTIONAL REGULATOR RUTR"/>
    <property type="match status" value="1"/>
</dbReference>
<evidence type="ECO:0000256" key="1">
    <source>
        <dbReference type="ARBA" id="ARBA00023015"/>
    </source>
</evidence>
<protein>
    <submittedName>
        <fullName evidence="6">TetR family transcriptional regulator</fullName>
    </submittedName>
</protein>
<organism evidence="6 7">
    <name type="scientific">Thermomonospora umbrina</name>
    <dbReference type="NCBI Taxonomy" id="111806"/>
    <lineage>
        <taxon>Bacteria</taxon>
        <taxon>Bacillati</taxon>
        <taxon>Actinomycetota</taxon>
        <taxon>Actinomycetes</taxon>
        <taxon>Streptosporangiales</taxon>
        <taxon>Thermomonosporaceae</taxon>
        <taxon>Thermomonospora</taxon>
    </lineage>
</organism>
<dbReference type="InterPro" id="IPR050109">
    <property type="entry name" value="HTH-type_TetR-like_transc_reg"/>
</dbReference>
<keyword evidence="3" id="KW-0804">Transcription</keyword>
<sequence length="204" mass="22547">MAEARTRRRLSPAERRAELIDAAVRVLREQGEPVNRAAAVTAAAGAAKATFYVYFPSWEDMLAAVRDRVMDDYSAPLRERLADDAPGDWWAVLDGEIDRFVDFTLGLGGLHRAVFYSSTELTPIDEERSATTLVARMIRRGVAEGSVRDVDPDTSADLFFAALHAAADAIAQGGDRDRWCSGLRDLTRRWLAPETSRPQGPARQ</sequence>
<feature type="DNA-binding region" description="H-T-H motif" evidence="4">
    <location>
        <begin position="36"/>
        <end position="55"/>
    </location>
</feature>
<gene>
    <name evidence="6" type="ORF">DFJ69_3914</name>
</gene>
<keyword evidence="1" id="KW-0805">Transcription regulation</keyword>
<evidence type="ECO:0000259" key="5">
    <source>
        <dbReference type="PROSITE" id="PS50977"/>
    </source>
</evidence>
<evidence type="ECO:0000256" key="4">
    <source>
        <dbReference type="PROSITE-ProRule" id="PRU00335"/>
    </source>
</evidence>
<dbReference type="RefSeq" id="WP_116023881.1">
    <property type="nucleotide sequence ID" value="NZ_QTTT01000001.1"/>
</dbReference>
<dbReference type="AlphaFoldDB" id="A0A3D9SZK7"/>
<keyword evidence="2 4" id="KW-0238">DNA-binding</keyword>
<dbReference type="GO" id="GO:0000976">
    <property type="term" value="F:transcription cis-regulatory region binding"/>
    <property type="evidence" value="ECO:0007669"/>
    <property type="project" value="TreeGrafter"/>
</dbReference>
<keyword evidence="7" id="KW-1185">Reference proteome</keyword>
<dbReference type="PROSITE" id="PS50977">
    <property type="entry name" value="HTH_TETR_2"/>
    <property type="match status" value="1"/>
</dbReference>
<dbReference type="Gene3D" id="1.10.357.10">
    <property type="entry name" value="Tetracycline Repressor, domain 2"/>
    <property type="match status" value="1"/>
</dbReference>
<dbReference type="InterPro" id="IPR001647">
    <property type="entry name" value="HTH_TetR"/>
</dbReference>
<dbReference type="OrthoDB" id="3218408at2"/>
<dbReference type="EMBL" id="QTTT01000001">
    <property type="protein sequence ID" value="REE98425.1"/>
    <property type="molecule type" value="Genomic_DNA"/>
</dbReference>
<comment type="caution">
    <text evidence="6">The sequence shown here is derived from an EMBL/GenBank/DDBJ whole genome shotgun (WGS) entry which is preliminary data.</text>
</comment>
<dbReference type="SUPFAM" id="SSF48498">
    <property type="entry name" value="Tetracyclin repressor-like, C-terminal domain"/>
    <property type="match status" value="1"/>
</dbReference>
<dbReference type="GO" id="GO:0003700">
    <property type="term" value="F:DNA-binding transcription factor activity"/>
    <property type="evidence" value="ECO:0007669"/>
    <property type="project" value="TreeGrafter"/>
</dbReference>
<evidence type="ECO:0000256" key="2">
    <source>
        <dbReference type="ARBA" id="ARBA00023125"/>
    </source>
</evidence>
<accession>A0A3D9SZK7</accession>
<proteinExistence type="predicted"/>
<dbReference type="InterPro" id="IPR036271">
    <property type="entry name" value="Tet_transcr_reg_TetR-rel_C_sf"/>
</dbReference>
<feature type="domain" description="HTH tetR-type" evidence="5">
    <location>
        <begin position="13"/>
        <end position="73"/>
    </location>
</feature>